<accession>A0ABV7CPI3</accession>
<keyword evidence="2" id="KW-0805">Transcription regulation</keyword>
<gene>
    <name evidence="6" type="ORF">ACFOEE_18680</name>
</gene>
<evidence type="ECO:0000259" key="5">
    <source>
        <dbReference type="PROSITE" id="PS50931"/>
    </source>
</evidence>
<protein>
    <submittedName>
        <fullName evidence="6">LysR substrate-binding domain-containing protein</fullName>
    </submittedName>
</protein>
<organism evidence="6 7">
    <name type="scientific">Pseudoalteromonas fenneropenaei</name>
    <dbReference type="NCBI Taxonomy" id="1737459"/>
    <lineage>
        <taxon>Bacteria</taxon>
        <taxon>Pseudomonadati</taxon>
        <taxon>Pseudomonadota</taxon>
        <taxon>Gammaproteobacteria</taxon>
        <taxon>Alteromonadales</taxon>
        <taxon>Pseudoalteromonadaceae</taxon>
        <taxon>Pseudoalteromonas</taxon>
    </lineage>
</organism>
<dbReference type="PANTHER" id="PTHR30537">
    <property type="entry name" value="HTH-TYPE TRANSCRIPTIONAL REGULATOR"/>
    <property type="match status" value="1"/>
</dbReference>
<proteinExistence type="inferred from homology"/>
<dbReference type="InterPro" id="IPR005119">
    <property type="entry name" value="LysR_subst-bd"/>
</dbReference>
<dbReference type="Proteomes" id="UP001595453">
    <property type="component" value="Unassembled WGS sequence"/>
</dbReference>
<dbReference type="InterPro" id="IPR036390">
    <property type="entry name" value="WH_DNA-bd_sf"/>
</dbReference>
<comment type="caution">
    <text evidence="6">The sequence shown here is derived from an EMBL/GenBank/DDBJ whole genome shotgun (WGS) entry which is preliminary data.</text>
</comment>
<dbReference type="SUPFAM" id="SSF46785">
    <property type="entry name" value="Winged helix' DNA-binding domain"/>
    <property type="match status" value="1"/>
</dbReference>
<dbReference type="Pfam" id="PF00126">
    <property type="entry name" value="HTH_1"/>
    <property type="match status" value="1"/>
</dbReference>
<keyword evidence="4" id="KW-0804">Transcription</keyword>
<sequence length="296" mass="32756">MLAWQGISEFTAVAETASFTLGAKQLGLSTAQVSRQINTLEARLGCKLFYRTTRQVSLTAEGQLYLRHCRQILDGLAEAEQALNANRAVPHGHLKVTAPVTYGEQFVMPLLHDFMAQYPELSVTMVLSNQTLDLIEGGFDLAVRLGRLASSSTLVAKRLASRQQFVCAAPSYLQRFGTPHTLAELRQHQCLIGNHDHWHFQEQGKARAMQVAGRLRCNSGIALRDAALKGLGIVQLPDYYVADDIAAGQLVTVLDAYQQPEEGIWALFPQNRYLSPKVRMLVDFLAVHLNGVEVTK</sequence>
<dbReference type="PROSITE" id="PS50931">
    <property type="entry name" value="HTH_LYSR"/>
    <property type="match status" value="1"/>
</dbReference>
<comment type="similarity">
    <text evidence="1">Belongs to the LysR transcriptional regulatory family.</text>
</comment>
<evidence type="ECO:0000256" key="1">
    <source>
        <dbReference type="ARBA" id="ARBA00009437"/>
    </source>
</evidence>
<dbReference type="Pfam" id="PF03466">
    <property type="entry name" value="LysR_substrate"/>
    <property type="match status" value="1"/>
</dbReference>
<name>A0ABV7CPI3_9GAMM</name>
<dbReference type="Gene3D" id="1.10.10.10">
    <property type="entry name" value="Winged helix-like DNA-binding domain superfamily/Winged helix DNA-binding domain"/>
    <property type="match status" value="1"/>
</dbReference>
<keyword evidence="7" id="KW-1185">Reference proteome</keyword>
<evidence type="ECO:0000313" key="6">
    <source>
        <dbReference type="EMBL" id="MFC3034532.1"/>
    </source>
</evidence>
<dbReference type="RefSeq" id="WP_377127987.1">
    <property type="nucleotide sequence ID" value="NZ_JBHRSD010000040.1"/>
</dbReference>
<keyword evidence="3" id="KW-0238">DNA-binding</keyword>
<dbReference type="Gene3D" id="3.40.190.290">
    <property type="match status" value="1"/>
</dbReference>
<dbReference type="PANTHER" id="PTHR30537:SF10">
    <property type="entry name" value="TRANSCRIPTIONAL REGULATOR-RELATED"/>
    <property type="match status" value="1"/>
</dbReference>
<evidence type="ECO:0000256" key="2">
    <source>
        <dbReference type="ARBA" id="ARBA00023015"/>
    </source>
</evidence>
<evidence type="ECO:0000256" key="3">
    <source>
        <dbReference type="ARBA" id="ARBA00023125"/>
    </source>
</evidence>
<evidence type="ECO:0000313" key="7">
    <source>
        <dbReference type="Proteomes" id="UP001595453"/>
    </source>
</evidence>
<dbReference type="EMBL" id="JBHRSD010000040">
    <property type="protein sequence ID" value="MFC3034532.1"/>
    <property type="molecule type" value="Genomic_DNA"/>
</dbReference>
<dbReference type="InterPro" id="IPR058163">
    <property type="entry name" value="LysR-type_TF_proteobact-type"/>
</dbReference>
<feature type="domain" description="HTH lysR-type" evidence="5">
    <location>
        <begin position="10"/>
        <end position="59"/>
    </location>
</feature>
<reference evidence="7" key="1">
    <citation type="journal article" date="2019" name="Int. J. Syst. Evol. Microbiol.">
        <title>The Global Catalogue of Microorganisms (GCM) 10K type strain sequencing project: providing services to taxonomists for standard genome sequencing and annotation.</title>
        <authorList>
            <consortium name="The Broad Institute Genomics Platform"/>
            <consortium name="The Broad Institute Genome Sequencing Center for Infectious Disease"/>
            <person name="Wu L."/>
            <person name="Ma J."/>
        </authorList>
    </citation>
    <scope>NUCLEOTIDE SEQUENCE [LARGE SCALE GENOMIC DNA]</scope>
    <source>
        <strain evidence="7">KCTC 42730</strain>
    </source>
</reference>
<dbReference type="SUPFAM" id="SSF53850">
    <property type="entry name" value="Periplasmic binding protein-like II"/>
    <property type="match status" value="1"/>
</dbReference>
<dbReference type="InterPro" id="IPR036388">
    <property type="entry name" value="WH-like_DNA-bd_sf"/>
</dbReference>
<dbReference type="InterPro" id="IPR000847">
    <property type="entry name" value="LysR_HTH_N"/>
</dbReference>
<evidence type="ECO:0000256" key="4">
    <source>
        <dbReference type="ARBA" id="ARBA00023163"/>
    </source>
</evidence>